<protein>
    <submittedName>
        <fullName evidence="4">Iodothyronine deiodinase</fullName>
    </submittedName>
</protein>
<name>A0A183F5X9_HELPZ</name>
<dbReference type="WBParaSite" id="HPBE_0000157101-mRNA-1">
    <property type="protein sequence ID" value="HPBE_0000157101-mRNA-1"/>
    <property type="gene ID" value="HPBE_0000157101"/>
</dbReference>
<sequence length="104" mass="11862">MPRPDNNEHLQLSFLLLLLVVVLIIIVIIINVVIMWWQRRYHRHGRNVGGYCMFLFSSGDDVNATPATLLSHLERARFPRYMHLVAPPSNGPSDGPNVDFLVAK</sequence>
<keyword evidence="1" id="KW-1133">Transmembrane helix</keyword>
<reference evidence="4" key="2">
    <citation type="submission" date="2019-09" db="UniProtKB">
        <authorList>
            <consortium name="WormBaseParasite"/>
        </authorList>
    </citation>
    <scope>IDENTIFICATION</scope>
</reference>
<keyword evidence="3" id="KW-1185">Reference proteome</keyword>
<organism evidence="3 4">
    <name type="scientific">Heligmosomoides polygyrus</name>
    <name type="common">Parasitic roundworm</name>
    <dbReference type="NCBI Taxonomy" id="6339"/>
    <lineage>
        <taxon>Eukaryota</taxon>
        <taxon>Metazoa</taxon>
        <taxon>Ecdysozoa</taxon>
        <taxon>Nematoda</taxon>
        <taxon>Chromadorea</taxon>
        <taxon>Rhabditida</taxon>
        <taxon>Rhabditina</taxon>
        <taxon>Rhabditomorpha</taxon>
        <taxon>Strongyloidea</taxon>
        <taxon>Heligmosomidae</taxon>
        <taxon>Heligmosomoides</taxon>
    </lineage>
</organism>
<keyword evidence="1" id="KW-0812">Transmembrane</keyword>
<accession>A0A3P7TG07</accession>
<proteinExistence type="predicted"/>
<evidence type="ECO:0000313" key="4">
    <source>
        <dbReference type="WBParaSite" id="HPBE_0000157101-mRNA-1"/>
    </source>
</evidence>
<dbReference type="AlphaFoldDB" id="A0A183F5X9"/>
<accession>A0A183F5X9</accession>
<gene>
    <name evidence="2" type="ORF">HPBE_LOCUS1572</name>
</gene>
<evidence type="ECO:0000256" key="1">
    <source>
        <dbReference type="SAM" id="Phobius"/>
    </source>
</evidence>
<dbReference type="Proteomes" id="UP000050761">
    <property type="component" value="Unassembled WGS sequence"/>
</dbReference>
<feature type="transmembrane region" description="Helical" evidence="1">
    <location>
        <begin position="12"/>
        <end position="37"/>
    </location>
</feature>
<evidence type="ECO:0000313" key="3">
    <source>
        <dbReference type="Proteomes" id="UP000050761"/>
    </source>
</evidence>
<keyword evidence="1" id="KW-0472">Membrane</keyword>
<reference evidence="2 3" key="1">
    <citation type="submission" date="2018-11" db="EMBL/GenBank/DDBJ databases">
        <authorList>
            <consortium name="Pathogen Informatics"/>
        </authorList>
    </citation>
    <scope>NUCLEOTIDE SEQUENCE [LARGE SCALE GENOMIC DNA]</scope>
</reference>
<dbReference type="EMBL" id="UZAH01001793">
    <property type="protein sequence ID" value="VDO20021.1"/>
    <property type="molecule type" value="Genomic_DNA"/>
</dbReference>
<evidence type="ECO:0000313" key="2">
    <source>
        <dbReference type="EMBL" id="VDO20021.1"/>
    </source>
</evidence>